<dbReference type="Proteomes" id="UP001179280">
    <property type="component" value="Unassembled WGS sequence"/>
</dbReference>
<protein>
    <submittedName>
        <fullName evidence="3">Flp pilus assembly protein TadB</fullName>
    </submittedName>
</protein>
<keyword evidence="2" id="KW-0472">Membrane</keyword>
<organism evidence="3 4">
    <name type="scientific">Shouchella xiaoxiensis</name>
    <dbReference type="NCBI Taxonomy" id="766895"/>
    <lineage>
        <taxon>Bacteria</taxon>
        <taxon>Bacillati</taxon>
        <taxon>Bacillota</taxon>
        <taxon>Bacilli</taxon>
        <taxon>Bacillales</taxon>
        <taxon>Bacillaceae</taxon>
        <taxon>Shouchella</taxon>
    </lineage>
</organism>
<accession>A0ABS2SND4</accession>
<feature type="transmembrane region" description="Helical" evidence="2">
    <location>
        <begin position="155"/>
        <end position="173"/>
    </location>
</feature>
<name>A0ABS2SND4_9BACI</name>
<evidence type="ECO:0000256" key="1">
    <source>
        <dbReference type="SAM" id="Coils"/>
    </source>
</evidence>
<keyword evidence="2" id="KW-0812">Transmembrane</keyword>
<dbReference type="RefSeq" id="WP_204463799.1">
    <property type="nucleotide sequence ID" value="NZ_JAFBCV010000001.1"/>
</dbReference>
<feature type="transmembrane region" description="Helical" evidence="2">
    <location>
        <begin position="131"/>
        <end position="148"/>
    </location>
</feature>
<gene>
    <name evidence="3" type="ORF">JOC54_000259</name>
</gene>
<feature type="coiled-coil region" evidence="1">
    <location>
        <begin position="66"/>
        <end position="100"/>
    </location>
</feature>
<reference evidence="3" key="1">
    <citation type="submission" date="2021-01" db="EMBL/GenBank/DDBJ databases">
        <title>Genomic Encyclopedia of Type Strains, Phase IV (KMG-IV): sequencing the most valuable type-strain genomes for metagenomic binning, comparative biology and taxonomic classification.</title>
        <authorList>
            <person name="Goeker M."/>
        </authorList>
    </citation>
    <scope>NUCLEOTIDE SEQUENCE</scope>
    <source>
        <strain evidence="3">DSM 21943</strain>
    </source>
</reference>
<sequence>MIKKLALTVLLVLSRIGVMAGLSGYKHYVEKNQSEKASNSFRGLEESVNNLKEITVNRQLDGYKLKSDKQRELAQIGMKYAELESNKENTIALAEEWSNTLYPKIDKFLICSLILLPLIILGVLFSTLTWLFIIFFLLTVISVLVLTVSSKRYKLFRIIAVTELFALVFLIIVL</sequence>
<evidence type="ECO:0000256" key="2">
    <source>
        <dbReference type="SAM" id="Phobius"/>
    </source>
</evidence>
<evidence type="ECO:0000313" key="4">
    <source>
        <dbReference type="Proteomes" id="UP001179280"/>
    </source>
</evidence>
<keyword evidence="1" id="KW-0175">Coiled coil</keyword>
<dbReference type="EMBL" id="JAFBCV010000001">
    <property type="protein sequence ID" value="MBM7837028.1"/>
    <property type="molecule type" value="Genomic_DNA"/>
</dbReference>
<proteinExistence type="predicted"/>
<comment type="caution">
    <text evidence="3">The sequence shown here is derived from an EMBL/GenBank/DDBJ whole genome shotgun (WGS) entry which is preliminary data.</text>
</comment>
<feature type="transmembrane region" description="Helical" evidence="2">
    <location>
        <begin position="108"/>
        <end position="125"/>
    </location>
</feature>
<keyword evidence="4" id="KW-1185">Reference proteome</keyword>
<evidence type="ECO:0000313" key="3">
    <source>
        <dbReference type="EMBL" id="MBM7837028.1"/>
    </source>
</evidence>
<keyword evidence="2" id="KW-1133">Transmembrane helix</keyword>